<dbReference type="Proteomes" id="UP001172743">
    <property type="component" value="Unassembled WGS sequence"/>
</dbReference>
<keyword evidence="1" id="KW-0812">Transmembrane</keyword>
<evidence type="ECO:0000313" key="3">
    <source>
        <dbReference type="Proteomes" id="UP001172743"/>
    </source>
</evidence>
<dbReference type="RefSeq" id="WP_301138072.1">
    <property type="nucleotide sequence ID" value="NZ_JAUHTQ010000005.1"/>
</dbReference>
<gene>
    <name evidence="2" type="ORF">QYB95_09380</name>
</gene>
<feature type="transmembrane region" description="Helical" evidence="1">
    <location>
        <begin position="52"/>
        <end position="72"/>
    </location>
</feature>
<feature type="transmembrane region" description="Helical" evidence="1">
    <location>
        <begin position="79"/>
        <end position="102"/>
    </location>
</feature>
<proteinExistence type="predicted"/>
<evidence type="ECO:0000256" key="1">
    <source>
        <dbReference type="SAM" id="Phobius"/>
    </source>
</evidence>
<keyword evidence="3" id="KW-1185">Reference proteome</keyword>
<organism evidence="2 3">
    <name type="scientific">Ureibacillus aquaedulcis</name>
    <dbReference type="NCBI Taxonomy" id="3058421"/>
    <lineage>
        <taxon>Bacteria</taxon>
        <taxon>Bacillati</taxon>
        <taxon>Bacillota</taxon>
        <taxon>Bacilli</taxon>
        <taxon>Bacillales</taxon>
        <taxon>Caryophanaceae</taxon>
        <taxon>Ureibacillus</taxon>
    </lineage>
</organism>
<keyword evidence="1" id="KW-0472">Membrane</keyword>
<name>A0ABT8GQQ8_9BACL</name>
<reference evidence="2" key="1">
    <citation type="submission" date="2023-07" db="EMBL/GenBank/DDBJ databases">
        <title>Ureibacillus sp. isolated from freshwater well.</title>
        <authorList>
            <person name="Kirdat K."/>
            <person name="Bhatt A."/>
            <person name="Teware R."/>
            <person name="Bhavsar Y."/>
            <person name="Yadav A."/>
        </authorList>
    </citation>
    <scope>NUCLEOTIDE SEQUENCE</scope>
    <source>
        <strain evidence="2">BA0131</strain>
    </source>
</reference>
<evidence type="ECO:0008006" key="4">
    <source>
        <dbReference type="Google" id="ProtNLM"/>
    </source>
</evidence>
<keyword evidence="1" id="KW-1133">Transmembrane helix</keyword>
<sequence length="183" mass="21334">MDPFEKRSIYWVMAILVLVIAPFIVLMTPAVLSVVVFEDPNKIAFISFGKNLIMYLLAFFIAFISLLILYFVKKLMTKLFVLILSILGFLIIYITGLNHYVYLDENYIEYNPLFGSEVIYQWSDLSSVRHIHPDGEKVEYESYIFTFTDGYSFNFKATGAVDSTVKSKIYEKLQLYKVPFEIY</sequence>
<accession>A0ABT8GQQ8</accession>
<protein>
    <recommendedName>
        <fullName evidence="4">DUF5673 domain-containing protein</fullName>
    </recommendedName>
</protein>
<dbReference type="EMBL" id="JAUHTQ010000005">
    <property type="protein sequence ID" value="MDN4493745.1"/>
    <property type="molecule type" value="Genomic_DNA"/>
</dbReference>
<feature type="transmembrane region" description="Helical" evidence="1">
    <location>
        <begin position="9"/>
        <end position="32"/>
    </location>
</feature>
<comment type="caution">
    <text evidence="2">The sequence shown here is derived from an EMBL/GenBank/DDBJ whole genome shotgun (WGS) entry which is preliminary data.</text>
</comment>
<evidence type="ECO:0000313" key="2">
    <source>
        <dbReference type="EMBL" id="MDN4493745.1"/>
    </source>
</evidence>